<evidence type="ECO:0000256" key="1">
    <source>
        <dbReference type="ARBA" id="ARBA00007450"/>
    </source>
</evidence>
<feature type="domain" description="Anaphase-promoting complex subunit 5" evidence="7">
    <location>
        <begin position="310"/>
        <end position="399"/>
    </location>
</feature>
<evidence type="ECO:0000256" key="6">
    <source>
        <dbReference type="ARBA" id="ARBA00023306"/>
    </source>
</evidence>
<dbReference type="GO" id="GO:0045842">
    <property type="term" value="P:positive regulation of mitotic metaphase/anaphase transition"/>
    <property type="evidence" value="ECO:0007669"/>
    <property type="project" value="TreeGrafter"/>
</dbReference>
<evidence type="ECO:0000256" key="5">
    <source>
        <dbReference type="ARBA" id="ARBA00022786"/>
    </source>
</evidence>
<keyword evidence="3" id="KW-0132">Cell division</keyword>
<dbReference type="PANTHER" id="PTHR12830">
    <property type="entry name" value="ANAPHASE-PROMOTING COMPLEX SUBUNIT 5"/>
    <property type="match status" value="1"/>
</dbReference>
<gene>
    <name evidence="8" type="primary">MPUL0C02990</name>
    <name evidence="8" type="ORF">METSCH_C02990</name>
</gene>
<accession>A0A4V1AE85</accession>
<evidence type="ECO:0000256" key="3">
    <source>
        <dbReference type="ARBA" id="ARBA00022618"/>
    </source>
</evidence>
<name>A0A4V1AE85_9ASCO</name>
<evidence type="ECO:0000256" key="2">
    <source>
        <dbReference type="ARBA" id="ARBA00016066"/>
    </source>
</evidence>
<dbReference type="Pfam" id="PF12862">
    <property type="entry name" value="ANAPC5"/>
    <property type="match status" value="1"/>
</dbReference>
<comment type="similarity">
    <text evidence="1">Belongs to the APC5 family.</text>
</comment>
<dbReference type="EMBL" id="CP034458">
    <property type="protein sequence ID" value="QBM88333.1"/>
    <property type="molecule type" value="Genomic_DNA"/>
</dbReference>
<organism evidence="8 9">
    <name type="scientific">Metschnikowia aff. pulcherrima</name>
    <dbReference type="NCBI Taxonomy" id="2163413"/>
    <lineage>
        <taxon>Eukaryota</taxon>
        <taxon>Fungi</taxon>
        <taxon>Dikarya</taxon>
        <taxon>Ascomycota</taxon>
        <taxon>Saccharomycotina</taxon>
        <taxon>Pichiomycetes</taxon>
        <taxon>Metschnikowiaceae</taxon>
        <taxon>Metschnikowia</taxon>
    </lineage>
</organism>
<evidence type="ECO:0000256" key="4">
    <source>
        <dbReference type="ARBA" id="ARBA00022776"/>
    </source>
</evidence>
<evidence type="ECO:0000313" key="8">
    <source>
        <dbReference type="EMBL" id="QBM88333.1"/>
    </source>
</evidence>
<dbReference type="InterPro" id="IPR037679">
    <property type="entry name" value="Apc5"/>
</dbReference>
<reference evidence="9" key="1">
    <citation type="submission" date="2019-03" db="EMBL/GenBank/DDBJ databases">
        <title>Snf2 controls pulcherriminic acid biosynthesis and connects pigmentation and antifungal activity of the yeast Metschnikowia pulcherrima.</title>
        <authorList>
            <person name="Gore-Lloyd D."/>
            <person name="Sumann I."/>
            <person name="Brachmann A.O."/>
            <person name="Schneeberger K."/>
            <person name="Ortiz-Merino R.A."/>
            <person name="Moreno-Beltran M."/>
            <person name="Schlaefli M."/>
            <person name="Kirner P."/>
            <person name="Santos Kron A."/>
            <person name="Wolfe K.H."/>
            <person name="Piel J."/>
            <person name="Ahrens C.H."/>
            <person name="Henk D."/>
            <person name="Freimoser F.M."/>
        </authorList>
    </citation>
    <scope>NUCLEOTIDE SEQUENCE [LARGE SCALE GENOMIC DNA]</scope>
    <source>
        <strain evidence="9">APC 1.2</strain>
    </source>
</reference>
<keyword evidence="6" id="KW-0131">Cell cycle</keyword>
<keyword evidence="9" id="KW-1185">Reference proteome</keyword>
<dbReference type="AlphaFoldDB" id="A0A4V1AE85"/>
<keyword evidence="4" id="KW-0498">Mitosis</keyword>
<proteinExistence type="inferred from homology"/>
<evidence type="ECO:0000313" key="9">
    <source>
        <dbReference type="Proteomes" id="UP000292447"/>
    </source>
</evidence>
<dbReference type="STRING" id="2163413.A0A4V1AE85"/>
<dbReference type="GO" id="GO:0051301">
    <property type="term" value="P:cell division"/>
    <property type="evidence" value="ECO:0007669"/>
    <property type="project" value="UniProtKB-KW"/>
</dbReference>
<dbReference type="PANTHER" id="PTHR12830:SF9">
    <property type="entry name" value="ANAPHASE-PROMOTING COMPLEX SUBUNIT 5"/>
    <property type="match status" value="1"/>
</dbReference>
<keyword evidence="5" id="KW-0833">Ubl conjugation pathway</keyword>
<dbReference type="Proteomes" id="UP000292447">
    <property type="component" value="Chromosome III"/>
</dbReference>
<dbReference type="GO" id="GO:0031145">
    <property type="term" value="P:anaphase-promoting complex-dependent catabolic process"/>
    <property type="evidence" value="ECO:0007669"/>
    <property type="project" value="TreeGrafter"/>
</dbReference>
<sequence length="824" mass="92679">MSWNGESLAKEVSPQSIVVALIIRLYVCSQLPPTKWLLLYVSRYLDGIAVDGDKEATLNPSLLTLCGSLTGILRNLQETKISKIQMDQHTGLYFTNFTILTEVWRIDSADQLLSIISGTYRLVAEKNSISYDGGGRRISQRSPIGRFVRKLAVSVKLLNFEEISLLFASFNVYRQPSLITFENMKKLHGKDLPAAAFPIFPPRLVSLYSDQTSSESDKKYSQTPKRDEKFYSALKQTLGIITDSPADGTHDNAPRPDLGVLVENQIRLLQRYGRSTPESLKLQLTRMASSGFVHESSGGGADQGEPSSMHYLTYLEDLYSGNYRAAFDSLHRYFDYMVSKGSRYYYHFALISKASLHQYFEENGKALDSIEEAISVARENKDNSTLTYILSWLFDFVKKNPFVWKNQALAQVRNDLQLLDSLIKKSLSVSLLLAAMSYRYESEHLMNNGACFAKYFESLFKSNFLAVNDHVTSFIGACHATSNLWELTGFPHLALLYTELGLSYSELLGTSADVLEFQLRKARLKNDHSKIKDDLWNPHGAADAFRSRPINYRILFQSIESAVRKGRIRLASELLDSIPVYDEMDQDLCAERQRLVAMTELAHGNHASALKSLQSLNQPQFERRFMQSNLAGSIKLNILKSHILVESGVPLKAFSLTIQQLELAKKLKLRPLVCEAGICLTRIFSRSDATFDAYALAISMIPLLFCINDPSVLSPVFLELSHICLQMLRLADFPPSLSKKKVFNMALSFLGASVSGYKKIEDFRALSECFTLETQIAKVAFPRDENDGVDLPAKLEANASRGLEILQKRMLEESKYGYVGSNGK</sequence>
<evidence type="ECO:0000259" key="7">
    <source>
        <dbReference type="Pfam" id="PF12862"/>
    </source>
</evidence>
<dbReference type="InterPro" id="IPR026000">
    <property type="entry name" value="Apc5_dom"/>
</dbReference>
<dbReference type="GO" id="GO:0005680">
    <property type="term" value="C:anaphase-promoting complex"/>
    <property type="evidence" value="ECO:0007669"/>
    <property type="project" value="InterPro"/>
</dbReference>
<protein>
    <recommendedName>
        <fullName evidence="2">Anaphase-promoting complex subunit 5</fullName>
    </recommendedName>
</protein>
<dbReference type="GO" id="GO:0070979">
    <property type="term" value="P:protein K11-linked ubiquitination"/>
    <property type="evidence" value="ECO:0007669"/>
    <property type="project" value="TreeGrafter"/>
</dbReference>